<evidence type="ECO:0000256" key="3">
    <source>
        <dbReference type="ARBA" id="ARBA00023002"/>
    </source>
</evidence>
<dbReference type="PROSITE" id="PS00837">
    <property type="entry name" value="ALADH_PNT_2"/>
    <property type="match status" value="1"/>
</dbReference>
<dbReference type="SUPFAM" id="SSF52283">
    <property type="entry name" value="Formate/glycerate dehydrogenase catalytic domain-like"/>
    <property type="match status" value="1"/>
</dbReference>
<dbReference type="Pfam" id="PF01262">
    <property type="entry name" value="AlaDh_PNT_C"/>
    <property type="match status" value="1"/>
</dbReference>
<dbReference type="PANTHER" id="PTHR42795:SF1">
    <property type="entry name" value="ALANINE DEHYDROGENASE"/>
    <property type="match status" value="1"/>
</dbReference>
<evidence type="ECO:0000313" key="7">
    <source>
        <dbReference type="EMBL" id="PZX20606.1"/>
    </source>
</evidence>
<sequence length="407" mass="44108">MTNSGNHPSIYPLSKHGLLPQEEMLETKRSRKQLLIGIPRESSPYENRIALSPQGVELLAANGHQVVIESLAGEKASYTDHAFSEAGASIAPSAREVFDCDVILKIAPPAPHEIDLLKPDQLILSQFYPYLQTRDNIQLLLDKRISAIGFEYINDGVNCQPVVRSMSEIEGTASVMIAAEYMSKQHNGKGVLLGGITGITPTEFVILGAGTAGEFAARAALGLGATVKVFDNSYENLRQLEHHIGQRVFTSILHPRVLTKALKSADAVLGNLRDIQSSTSFMVTEEQVAEMKPGAILIDLNMGQGGCFETSRCTDLENPIFTKHNVIHYCVPNIASRVSRTSSIALSNIFAPLLLRLADAGGINNLIKQEPGISNGTYIYKGILTNNQIGQAFNLPSKDIGLLMAAF</sequence>
<dbReference type="InterPro" id="IPR007886">
    <property type="entry name" value="AlaDH/PNT_N"/>
</dbReference>
<dbReference type="GO" id="GO:0000286">
    <property type="term" value="F:alanine dehydrogenase activity"/>
    <property type="evidence" value="ECO:0007669"/>
    <property type="project" value="UniProtKB-EC"/>
</dbReference>
<dbReference type="InterPro" id="IPR007698">
    <property type="entry name" value="AlaDH/PNT_NAD(H)-bd"/>
</dbReference>
<dbReference type="OrthoDB" id="9804592at2"/>
<dbReference type="Gene3D" id="3.40.50.720">
    <property type="entry name" value="NAD(P)-binding Rossmann-like Domain"/>
    <property type="match status" value="2"/>
</dbReference>
<dbReference type="Proteomes" id="UP000249239">
    <property type="component" value="Unassembled WGS sequence"/>
</dbReference>
<dbReference type="InterPro" id="IPR036291">
    <property type="entry name" value="NAD(P)-bd_dom_sf"/>
</dbReference>
<dbReference type="AlphaFoldDB" id="A0A2W7P5H5"/>
<evidence type="ECO:0000256" key="4">
    <source>
        <dbReference type="ARBA" id="ARBA00023027"/>
    </source>
</evidence>
<dbReference type="SMART" id="SM01002">
    <property type="entry name" value="AlaDh_PNT_C"/>
    <property type="match status" value="1"/>
</dbReference>
<protein>
    <recommendedName>
        <fullName evidence="2">alanine dehydrogenase</fullName>
        <ecNumber evidence="2">1.4.1.1</ecNumber>
    </recommendedName>
</protein>
<dbReference type="SMART" id="SM01003">
    <property type="entry name" value="AlaDh_PNT_N"/>
    <property type="match status" value="1"/>
</dbReference>
<evidence type="ECO:0000256" key="2">
    <source>
        <dbReference type="ARBA" id="ARBA00012897"/>
    </source>
</evidence>
<evidence type="ECO:0000313" key="8">
    <source>
        <dbReference type="Proteomes" id="UP000249239"/>
    </source>
</evidence>
<dbReference type="GO" id="GO:0005886">
    <property type="term" value="C:plasma membrane"/>
    <property type="evidence" value="ECO:0007669"/>
    <property type="project" value="TreeGrafter"/>
</dbReference>
<dbReference type="PANTHER" id="PTHR42795">
    <property type="entry name" value="ALANINE DEHYDROGENASE"/>
    <property type="match status" value="1"/>
</dbReference>
<reference evidence="7 8" key="1">
    <citation type="submission" date="2018-06" db="EMBL/GenBank/DDBJ databases">
        <title>Genomic Encyclopedia of Archaeal and Bacterial Type Strains, Phase II (KMG-II): from individual species to whole genera.</title>
        <authorList>
            <person name="Goeker M."/>
        </authorList>
    </citation>
    <scope>NUCLEOTIDE SEQUENCE [LARGE SCALE GENOMIC DNA]</scope>
    <source>
        <strain evidence="7 8">DSM 6779</strain>
    </source>
</reference>
<dbReference type="CDD" id="cd05305">
    <property type="entry name" value="L-AlaDH"/>
    <property type="match status" value="1"/>
</dbReference>
<dbReference type="Pfam" id="PF05222">
    <property type="entry name" value="AlaDh_PNT_N"/>
    <property type="match status" value="1"/>
</dbReference>
<comment type="similarity">
    <text evidence="1">Belongs to the AlaDH/PNT family.</text>
</comment>
<organism evidence="7 8">
    <name type="scientific">Breznakibacter xylanolyticus</name>
    <dbReference type="NCBI Taxonomy" id="990"/>
    <lineage>
        <taxon>Bacteria</taxon>
        <taxon>Pseudomonadati</taxon>
        <taxon>Bacteroidota</taxon>
        <taxon>Bacteroidia</taxon>
        <taxon>Marinilabiliales</taxon>
        <taxon>Marinilabiliaceae</taxon>
        <taxon>Breznakibacter</taxon>
    </lineage>
</organism>
<dbReference type="EMBL" id="QKZK01000001">
    <property type="protein sequence ID" value="PZX20606.1"/>
    <property type="molecule type" value="Genomic_DNA"/>
</dbReference>
<dbReference type="GO" id="GO:0042853">
    <property type="term" value="P:L-alanine catabolic process"/>
    <property type="evidence" value="ECO:0007669"/>
    <property type="project" value="InterPro"/>
</dbReference>
<dbReference type="SUPFAM" id="SSF51735">
    <property type="entry name" value="NAD(P)-binding Rossmann-fold domains"/>
    <property type="match status" value="1"/>
</dbReference>
<keyword evidence="3" id="KW-0560">Oxidoreductase</keyword>
<proteinExistence type="inferred from homology"/>
<accession>A0A2W7P5H5</accession>
<dbReference type="EC" id="1.4.1.1" evidence="2"/>
<dbReference type="InterPro" id="IPR008143">
    <property type="entry name" value="Ala_DH/PNT_CS2"/>
</dbReference>
<evidence type="ECO:0000259" key="5">
    <source>
        <dbReference type="SMART" id="SM01002"/>
    </source>
</evidence>
<comment type="caution">
    <text evidence="7">The sequence shown here is derived from an EMBL/GenBank/DDBJ whole genome shotgun (WGS) entry which is preliminary data.</text>
</comment>
<keyword evidence="8" id="KW-1185">Reference proteome</keyword>
<dbReference type="InterPro" id="IPR008141">
    <property type="entry name" value="Ala_DH"/>
</dbReference>
<keyword evidence="4" id="KW-0520">NAD</keyword>
<evidence type="ECO:0000256" key="1">
    <source>
        <dbReference type="ARBA" id="ARBA00005689"/>
    </source>
</evidence>
<feature type="domain" description="Alanine dehydrogenase/pyridine nucleotide transhydrogenase N-terminal" evidence="6">
    <location>
        <begin position="37"/>
        <end position="170"/>
    </location>
</feature>
<gene>
    <name evidence="7" type="ORF">LX69_00027</name>
</gene>
<feature type="domain" description="Alanine dehydrogenase/pyridine nucleotide transhydrogenase NAD(H)-binding" evidence="5">
    <location>
        <begin position="182"/>
        <end position="330"/>
    </location>
</feature>
<evidence type="ECO:0000259" key="6">
    <source>
        <dbReference type="SMART" id="SM01003"/>
    </source>
</evidence>
<name>A0A2W7P5H5_9BACT</name>